<evidence type="ECO:0000256" key="1">
    <source>
        <dbReference type="SAM" id="MobiDB-lite"/>
    </source>
</evidence>
<organism evidence="2 3">
    <name type="scientific">Batillaria attramentaria</name>
    <dbReference type="NCBI Taxonomy" id="370345"/>
    <lineage>
        <taxon>Eukaryota</taxon>
        <taxon>Metazoa</taxon>
        <taxon>Spiralia</taxon>
        <taxon>Lophotrochozoa</taxon>
        <taxon>Mollusca</taxon>
        <taxon>Gastropoda</taxon>
        <taxon>Caenogastropoda</taxon>
        <taxon>Sorbeoconcha</taxon>
        <taxon>Cerithioidea</taxon>
        <taxon>Batillariidae</taxon>
        <taxon>Batillaria</taxon>
    </lineage>
</organism>
<dbReference type="EMBL" id="JACVVK020000020">
    <property type="protein sequence ID" value="KAK7503418.1"/>
    <property type="molecule type" value="Genomic_DNA"/>
</dbReference>
<feature type="region of interest" description="Disordered" evidence="1">
    <location>
        <begin position="50"/>
        <end position="71"/>
    </location>
</feature>
<dbReference type="AlphaFoldDB" id="A0ABD0LWE3"/>
<protein>
    <submittedName>
        <fullName evidence="2">Uncharacterized protein</fullName>
    </submittedName>
</protein>
<sequence>MCRTGFSSDARGRVTDVICIDSSSVFTTSVSRHFLISCLVRPARPAVTPPCTANRPRGLQEPLATKSTSVSEDTIDTPLIRPLCGSQFNICFCAD</sequence>
<comment type="caution">
    <text evidence="2">The sequence shown here is derived from an EMBL/GenBank/DDBJ whole genome shotgun (WGS) entry which is preliminary data.</text>
</comment>
<evidence type="ECO:0000313" key="3">
    <source>
        <dbReference type="Proteomes" id="UP001519460"/>
    </source>
</evidence>
<keyword evidence="3" id="KW-1185">Reference proteome</keyword>
<reference evidence="2 3" key="1">
    <citation type="journal article" date="2023" name="Sci. Data">
        <title>Genome assembly of the Korean intertidal mud-creeper Batillaria attramentaria.</title>
        <authorList>
            <person name="Patra A.K."/>
            <person name="Ho P.T."/>
            <person name="Jun S."/>
            <person name="Lee S.J."/>
            <person name="Kim Y."/>
            <person name="Won Y.J."/>
        </authorList>
    </citation>
    <scope>NUCLEOTIDE SEQUENCE [LARGE SCALE GENOMIC DNA]</scope>
    <source>
        <strain evidence="2">Wonlab-2016</strain>
    </source>
</reference>
<proteinExistence type="predicted"/>
<name>A0ABD0LWE3_9CAEN</name>
<gene>
    <name evidence="2" type="ORF">BaRGS_00005339</name>
</gene>
<accession>A0ABD0LWE3</accession>
<dbReference type="Proteomes" id="UP001519460">
    <property type="component" value="Unassembled WGS sequence"/>
</dbReference>
<evidence type="ECO:0000313" key="2">
    <source>
        <dbReference type="EMBL" id="KAK7503418.1"/>
    </source>
</evidence>